<accession>A0A5B7HVF1</accession>
<dbReference type="EMBL" id="VSRR010037914">
    <property type="protein sequence ID" value="MPC73953.1"/>
    <property type="molecule type" value="Genomic_DNA"/>
</dbReference>
<sequence>MLEEFVDEMELENLNVTLAEGRVTWNAREHESAIDYLLVNERMREIVSHMWIDKDGMVDIVSDHNMLVMD</sequence>
<name>A0A5B7HVF1_PORTR</name>
<evidence type="ECO:0000313" key="2">
    <source>
        <dbReference type="Proteomes" id="UP000324222"/>
    </source>
</evidence>
<keyword evidence="2" id="KW-1185">Reference proteome</keyword>
<dbReference type="InterPro" id="IPR036691">
    <property type="entry name" value="Endo/exonu/phosph_ase_sf"/>
</dbReference>
<evidence type="ECO:0008006" key="3">
    <source>
        <dbReference type="Google" id="ProtNLM"/>
    </source>
</evidence>
<proteinExistence type="predicted"/>
<gene>
    <name evidence="1" type="ORF">E2C01_068296</name>
</gene>
<comment type="caution">
    <text evidence="1">The sequence shown here is derived from an EMBL/GenBank/DDBJ whole genome shotgun (WGS) entry which is preliminary data.</text>
</comment>
<dbReference type="SUPFAM" id="SSF56219">
    <property type="entry name" value="DNase I-like"/>
    <property type="match status" value="1"/>
</dbReference>
<dbReference type="Gene3D" id="3.60.10.10">
    <property type="entry name" value="Endonuclease/exonuclease/phosphatase"/>
    <property type="match status" value="1"/>
</dbReference>
<organism evidence="1 2">
    <name type="scientific">Portunus trituberculatus</name>
    <name type="common">Swimming crab</name>
    <name type="synonym">Neptunus trituberculatus</name>
    <dbReference type="NCBI Taxonomy" id="210409"/>
    <lineage>
        <taxon>Eukaryota</taxon>
        <taxon>Metazoa</taxon>
        <taxon>Ecdysozoa</taxon>
        <taxon>Arthropoda</taxon>
        <taxon>Crustacea</taxon>
        <taxon>Multicrustacea</taxon>
        <taxon>Malacostraca</taxon>
        <taxon>Eumalacostraca</taxon>
        <taxon>Eucarida</taxon>
        <taxon>Decapoda</taxon>
        <taxon>Pleocyemata</taxon>
        <taxon>Brachyura</taxon>
        <taxon>Eubrachyura</taxon>
        <taxon>Portunoidea</taxon>
        <taxon>Portunidae</taxon>
        <taxon>Portuninae</taxon>
        <taxon>Portunus</taxon>
    </lineage>
</organism>
<protein>
    <recommendedName>
        <fullName evidence="3">Endonuclease/exonuclease/phosphatase domain-containing protein</fullName>
    </recommendedName>
</protein>
<dbReference type="OrthoDB" id="414666at2759"/>
<reference evidence="1 2" key="1">
    <citation type="submission" date="2019-05" db="EMBL/GenBank/DDBJ databases">
        <title>Another draft genome of Portunus trituberculatus and its Hox gene families provides insights of decapod evolution.</title>
        <authorList>
            <person name="Jeong J.-H."/>
            <person name="Song I."/>
            <person name="Kim S."/>
            <person name="Choi T."/>
            <person name="Kim D."/>
            <person name="Ryu S."/>
            <person name="Kim W."/>
        </authorList>
    </citation>
    <scope>NUCLEOTIDE SEQUENCE [LARGE SCALE GENOMIC DNA]</scope>
    <source>
        <tissue evidence="1">Muscle</tissue>
    </source>
</reference>
<evidence type="ECO:0000313" key="1">
    <source>
        <dbReference type="EMBL" id="MPC73953.1"/>
    </source>
</evidence>
<dbReference type="AlphaFoldDB" id="A0A5B7HVF1"/>
<dbReference type="Proteomes" id="UP000324222">
    <property type="component" value="Unassembled WGS sequence"/>
</dbReference>